<evidence type="ECO:0000313" key="2">
    <source>
        <dbReference type="EMBL" id="CAH1242676.1"/>
    </source>
</evidence>
<feature type="compositionally biased region" description="Basic and acidic residues" evidence="1">
    <location>
        <begin position="49"/>
        <end position="66"/>
    </location>
</feature>
<keyword evidence="3" id="KW-1185">Reference proteome</keyword>
<feature type="compositionally biased region" description="Acidic residues" evidence="1">
    <location>
        <begin position="30"/>
        <end position="40"/>
    </location>
</feature>
<dbReference type="AlphaFoldDB" id="A0A8J9YVQ8"/>
<dbReference type="OrthoDB" id="5984509at2759"/>
<evidence type="ECO:0000256" key="1">
    <source>
        <dbReference type="SAM" id="MobiDB-lite"/>
    </source>
</evidence>
<reference evidence="2" key="1">
    <citation type="submission" date="2022-01" db="EMBL/GenBank/DDBJ databases">
        <authorList>
            <person name="Braso-Vives M."/>
        </authorList>
    </citation>
    <scope>NUCLEOTIDE SEQUENCE</scope>
</reference>
<dbReference type="EMBL" id="OV696698">
    <property type="protein sequence ID" value="CAH1242676.1"/>
    <property type="molecule type" value="Genomic_DNA"/>
</dbReference>
<dbReference type="PANTHER" id="PTHR20956:SF12">
    <property type="entry name" value="FLYWCH-TYPE DOMAIN-CONTAINING PROTEIN"/>
    <property type="match status" value="1"/>
</dbReference>
<feature type="region of interest" description="Disordered" evidence="1">
    <location>
        <begin position="1"/>
        <end position="98"/>
    </location>
</feature>
<evidence type="ECO:0000313" key="3">
    <source>
        <dbReference type="Proteomes" id="UP000838412"/>
    </source>
</evidence>
<feature type="compositionally biased region" description="Basic and acidic residues" evidence="1">
    <location>
        <begin position="1"/>
        <end position="21"/>
    </location>
</feature>
<dbReference type="PANTHER" id="PTHR20956">
    <property type="entry name" value="HEH2P"/>
    <property type="match status" value="1"/>
</dbReference>
<dbReference type="Proteomes" id="UP000838412">
    <property type="component" value="Chromosome 13"/>
</dbReference>
<proteinExistence type="predicted"/>
<protein>
    <submittedName>
        <fullName evidence="2">Hypp6943 protein</fullName>
    </submittedName>
</protein>
<organism evidence="2 3">
    <name type="scientific">Branchiostoma lanceolatum</name>
    <name type="common">Common lancelet</name>
    <name type="synonym">Amphioxus lanceolatum</name>
    <dbReference type="NCBI Taxonomy" id="7740"/>
    <lineage>
        <taxon>Eukaryota</taxon>
        <taxon>Metazoa</taxon>
        <taxon>Chordata</taxon>
        <taxon>Cephalochordata</taxon>
        <taxon>Leptocardii</taxon>
        <taxon>Amphioxiformes</taxon>
        <taxon>Branchiostomatidae</taxon>
        <taxon>Branchiostoma</taxon>
    </lineage>
</organism>
<sequence>MFSLQRDRVDEGQSRLTHGETGDMDTGGDVVEDQAEEERDELGQAVENHAVKARSESVVKTEKTTESRMVGTDSDLLNNLRPSETKTRYEPNTPQPPAKQVILKDAAPCVDTLRELCLGKEDCGDMLDLIMAFENEYLLYVPALHQTKLINEAWVENNDAAVAFTSVEMGSTGEVIEHYRGKTLVLASDARPFEMTYRSRSRFNFSEELDVYHTESHRSNTYSMQHYVDNVVIPFMATQRERLGFGSEYPGRCIDHVLYRQLRSGVKDIRVWACNNCRRTSTESDMDTTDPPLSVSRTGNESSIEDPIEESTLEESLIGNPPVSPPPAAVPCKATVKERDGVFVAGPKQHNHAPNVGAAISAKIAARVKKEAAGGLFKSAAAIVDDVLLDELGDAPCPLLRKPVHLARVANRHRQKLRPEEPKDLDFIIDEDHVPPTFLKGDVRVRVGGTERRHLILTPKLNMFHWAQCVWRKIQDAGLQAAYLQKGAVHEYLKKIMSLPFLPAEKIPAERERLRAQATTHTLLIVTDYVESTWVNPSSFYPPSTCMEIKTWSVFKKTVRTNNDVEGWHNALNKMANGKSKLPFYLLVPQLQKEAALVALNVKLVRMRKVSRT</sequence>
<gene>
    <name evidence="2" type="primary">Hypp6943</name>
    <name evidence="2" type="ORF">BLAG_LOCUS5947</name>
</gene>
<accession>A0A8J9YVQ8</accession>
<feature type="region of interest" description="Disordered" evidence="1">
    <location>
        <begin position="280"/>
        <end position="306"/>
    </location>
</feature>
<name>A0A8J9YVQ8_BRALA</name>